<dbReference type="Proteomes" id="UP000308600">
    <property type="component" value="Unassembled WGS sequence"/>
</dbReference>
<proteinExistence type="predicted"/>
<evidence type="ECO:0000313" key="1">
    <source>
        <dbReference type="EMBL" id="TFK73540.1"/>
    </source>
</evidence>
<keyword evidence="2" id="KW-1185">Reference proteome</keyword>
<dbReference type="EMBL" id="ML208275">
    <property type="protein sequence ID" value="TFK73540.1"/>
    <property type="molecule type" value="Genomic_DNA"/>
</dbReference>
<organism evidence="1 2">
    <name type="scientific">Pluteus cervinus</name>
    <dbReference type="NCBI Taxonomy" id="181527"/>
    <lineage>
        <taxon>Eukaryota</taxon>
        <taxon>Fungi</taxon>
        <taxon>Dikarya</taxon>
        <taxon>Basidiomycota</taxon>
        <taxon>Agaricomycotina</taxon>
        <taxon>Agaricomycetes</taxon>
        <taxon>Agaricomycetidae</taxon>
        <taxon>Agaricales</taxon>
        <taxon>Pluteineae</taxon>
        <taxon>Pluteaceae</taxon>
        <taxon>Pluteus</taxon>
    </lineage>
</organism>
<reference evidence="1 2" key="1">
    <citation type="journal article" date="2019" name="Nat. Ecol. Evol.">
        <title>Megaphylogeny resolves global patterns of mushroom evolution.</title>
        <authorList>
            <person name="Varga T."/>
            <person name="Krizsan K."/>
            <person name="Foldi C."/>
            <person name="Dima B."/>
            <person name="Sanchez-Garcia M."/>
            <person name="Sanchez-Ramirez S."/>
            <person name="Szollosi G.J."/>
            <person name="Szarkandi J.G."/>
            <person name="Papp V."/>
            <person name="Albert L."/>
            <person name="Andreopoulos W."/>
            <person name="Angelini C."/>
            <person name="Antonin V."/>
            <person name="Barry K.W."/>
            <person name="Bougher N.L."/>
            <person name="Buchanan P."/>
            <person name="Buyck B."/>
            <person name="Bense V."/>
            <person name="Catcheside P."/>
            <person name="Chovatia M."/>
            <person name="Cooper J."/>
            <person name="Damon W."/>
            <person name="Desjardin D."/>
            <person name="Finy P."/>
            <person name="Geml J."/>
            <person name="Haridas S."/>
            <person name="Hughes K."/>
            <person name="Justo A."/>
            <person name="Karasinski D."/>
            <person name="Kautmanova I."/>
            <person name="Kiss B."/>
            <person name="Kocsube S."/>
            <person name="Kotiranta H."/>
            <person name="LaButti K.M."/>
            <person name="Lechner B.E."/>
            <person name="Liimatainen K."/>
            <person name="Lipzen A."/>
            <person name="Lukacs Z."/>
            <person name="Mihaltcheva S."/>
            <person name="Morgado L.N."/>
            <person name="Niskanen T."/>
            <person name="Noordeloos M.E."/>
            <person name="Ohm R.A."/>
            <person name="Ortiz-Santana B."/>
            <person name="Ovrebo C."/>
            <person name="Racz N."/>
            <person name="Riley R."/>
            <person name="Savchenko A."/>
            <person name="Shiryaev A."/>
            <person name="Soop K."/>
            <person name="Spirin V."/>
            <person name="Szebenyi C."/>
            <person name="Tomsovsky M."/>
            <person name="Tulloss R.E."/>
            <person name="Uehling J."/>
            <person name="Grigoriev I.V."/>
            <person name="Vagvolgyi C."/>
            <person name="Papp T."/>
            <person name="Martin F.M."/>
            <person name="Miettinen O."/>
            <person name="Hibbett D.S."/>
            <person name="Nagy L.G."/>
        </authorList>
    </citation>
    <scope>NUCLEOTIDE SEQUENCE [LARGE SCALE GENOMIC DNA]</scope>
    <source>
        <strain evidence="1 2">NL-1719</strain>
    </source>
</reference>
<sequence length="606" mass="66773">MHIWLYIVLFVTCVSAGLVDDIVNAIKNAATCASCHALLVPLKGLAALGDTPFTASLTAVCTSFGLEPEDVCEGAIGQQGPIIAHDLRAISPLKQTSEKLCGSLLGLCQPPAVNKWTVSFPKAAPKSPKPFVRTGKAPFQVAHFSDIHIDRQYTVGTDASCNKPICCRNFTDHTGPIIEPAGPFGSPHCDTPATLVHSFLDQVSKDNIFSLFTGDVIEAAVWLTTQQEVIDDMRIFNSELQTMLGAPVYPTIGPENSPTNAFPRNTTQQGNSQWVFDTQADGWKAWIQDAGSDQVKHFSGSYSIIPPGTNLRIISINTVYWYKMNFWLYDSDILQADPNGILGFTIQQLQAAEDAGQRVWIVAHMQPGSGDTLWDQSNYFDQIVQRYKNTIAGQFYGHSHKDEFSIAYSDYGNRNKDTATSIAYIAPALTPRSGKPAFKLYDVDPDTYEVVDVRVFYTDYSDPSFQQNPQWELLYSARSTYGPAAGLQANETLSPSFWHRVTDAFAANDTLFQQYRTYTARVDPGSCDASCKANTICALRALRSENNCAVTQPGLNFKRRDVEGNFVEDEDDTCEGKGIGHIFTRLAGWMDEADPVSGFLHLLILT</sequence>
<protein>
    <submittedName>
        <fullName evidence="1">Sphingomyelin phosphodiesterase</fullName>
    </submittedName>
</protein>
<name>A0ACD3B605_9AGAR</name>
<accession>A0ACD3B605</accession>
<evidence type="ECO:0000313" key="2">
    <source>
        <dbReference type="Proteomes" id="UP000308600"/>
    </source>
</evidence>
<gene>
    <name evidence="1" type="ORF">BDN72DRAFT_761524</name>
</gene>